<dbReference type="AlphaFoldDB" id="A0A7M2WRJ8"/>
<dbReference type="GO" id="GO:0015774">
    <property type="term" value="P:polysaccharide transport"/>
    <property type="evidence" value="ECO:0007669"/>
    <property type="project" value="UniProtKB-KW"/>
</dbReference>
<protein>
    <recommendedName>
        <fullName evidence="9">Transport permease protein</fullName>
    </recommendedName>
</protein>
<feature type="transmembrane region" description="Helical" evidence="9">
    <location>
        <begin position="121"/>
        <end position="147"/>
    </location>
</feature>
<evidence type="ECO:0000259" key="10">
    <source>
        <dbReference type="PROSITE" id="PS51012"/>
    </source>
</evidence>
<dbReference type="GO" id="GO:0015920">
    <property type="term" value="P:lipopolysaccharide transport"/>
    <property type="evidence" value="ECO:0007669"/>
    <property type="project" value="TreeGrafter"/>
</dbReference>
<evidence type="ECO:0000256" key="8">
    <source>
        <dbReference type="ARBA" id="ARBA00023136"/>
    </source>
</evidence>
<dbReference type="EMBL" id="CP063458">
    <property type="protein sequence ID" value="QOV88019.1"/>
    <property type="molecule type" value="Genomic_DNA"/>
</dbReference>
<reference evidence="11 12" key="1">
    <citation type="submission" date="2020-10" db="EMBL/GenBank/DDBJ databases">
        <title>Wide distribution of Phycisphaera-like planctomycetes from WD2101 soil group in peatlands and genome analysis of the first cultivated representative.</title>
        <authorList>
            <person name="Dedysh S.N."/>
            <person name="Beletsky A.V."/>
            <person name="Ivanova A."/>
            <person name="Kulichevskaya I.S."/>
            <person name="Suzina N.E."/>
            <person name="Philippov D.A."/>
            <person name="Rakitin A.L."/>
            <person name="Mardanov A.V."/>
            <person name="Ravin N.V."/>
        </authorList>
    </citation>
    <scope>NUCLEOTIDE SEQUENCE [LARGE SCALE GENOMIC DNA]</scope>
    <source>
        <strain evidence="11 12">M1803</strain>
    </source>
</reference>
<evidence type="ECO:0000256" key="2">
    <source>
        <dbReference type="ARBA" id="ARBA00007783"/>
    </source>
</evidence>
<sequence length="274" mass="29572">MIAIACAAMLCGMLGPVIAHRRLVWQHALSHLRHRYAGTGLGVVWNVLHPLAMIVVYSVVFGAIMRPAAVPGVEGPFAYVLYLCAGFLPWMSLAESLTRGTTAFTDNAAYLKKLPVPEPVFVAQAAASASVGLAISFSLLLVLSLAAGLRPTMYWLLIPVPLLSMQVTGLGFGLLLGTLNAFFRDVSQMLTVALQVIMWTAPVVYLSDILPPGLRAVIAWHPLTPVLDATRGLFLLGQLPGGQTWLLLLAWPAVAVAVGSWVFNRLRREIRDVL</sequence>
<evidence type="ECO:0000256" key="4">
    <source>
        <dbReference type="ARBA" id="ARBA00022475"/>
    </source>
</evidence>
<comment type="subcellular location">
    <subcellularLocation>
        <location evidence="1 9">Cell membrane</location>
        <topology evidence="1 9">Multi-pass membrane protein</topology>
    </subcellularLocation>
</comment>
<dbReference type="GO" id="GO:0005886">
    <property type="term" value="C:plasma membrane"/>
    <property type="evidence" value="ECO:0007669"/>
    <property type="project" value="UniProtKB-SubCell"/>
</dbReference>
<feature type="transmembrane region" description="Helical" evidence="9">
    <location>
        <begin position="76"/>
        <end position="93"/>
    </location>
</feature>
<dbReference type="KEGG" id="hbs:IPV69_17325"/>
<gene>
    <name evidence="11" type="ORF">IPV69_17325</name>
</gene>
<name>A0A7M2WRJ8_9BACT</name>
<dbReference type="GO" id="GO:0140359">
    <property type="term" value="F:ABC-type transporter activity"/>
    <property type="evidence" value="ECO:0007669"/>
    <property type="project" value="InterPro"/>
</dbReference>
<dbReference type="InterPro" id="IPR013525">
    <property type="entry name" value="ABC2_TM"/>
</dbReference>
<dbReference type="InterPro" id="IPR047817">
    <property type="entry name" value="ABC2_TM_bact-type"/>
</dbReference>
<feature type="transmembrane region" description="Helical" evidence="9">
    <location>
        <begin position="245"/>
        <end position="263"/>
    </location>
</feature>
<keyword evidence="8 9" id="KW-0472">Membrane</keyword>
<dbReference type="PANTHER" id="PTHR30413">
    <property type="entry name" value="INNER MEMBRANE TRANSPORT PERMEASE"/>
    <property type="match status" value="1"/>
</dbReference>
<comment type="similarity">
    <text evidence="2 9">Belongs to the ABC-2 integral membrane protein family.</text>
</comment>
<feature type="transmembrane region" description="Helical" evidence="9">
    <location>
        <begin position="43"/>
        <end position="64"/>
    </location>
</feature>
<feature type="domain" description="ABC transmembrane type-2" evidence="10">
    <location>
        <begin position="41"/>
        <end position="266"/>
    </location>
</feature>
<evidence type="ECO:0000256" key="3">
    <source>
        <dbReference type="ARBA" id="ARBA00022448"/>
    </source>
</evidence>
<evidence type="ECO:0000256" key="5">
    <source>
        <dbReference type="ARBA" id="ARBA00022692"/>
    </source>
</evidence>
<dbReference type="PROSITE" id="PS51012">
    <property type="entry name" value="ABC_TM2"/>
    <property type="match status" value="1"/>
</dbReference>
<feature type="transmembrane region" description="Helical" evidence="9">
    <location>
        <begin position="154"/>
        <end position="176"/>
    </location>
</feature>
<keyword evidence="4 9" id="KW-1003">Cell membrane</keyword>
<keyword evidence="3 9" id="KW-0813">Transport</keyword>
<evidence type="ECO:0000313" key="11">
    <source>
        <dbReference type="EMBL" id="QOV88019.1"/>
    </source>
</evidence>
<keyword evidence="7" id="KW-0625">Polysaccharide transport</keyword>
<proteinExistence type="inferred from homology"/>
<keyword evidence="7" id="KW-0762">Sugar transport</keyword>
<dbReference type="Proteomes" id="UP000593765">
    <property type="component" value="Chromosome"/>
</dbReference>
<evidence type="ECO:0000256" key="9">
    <source>
        <dbReference type="RuleBase" id="RU361157"/>
    </source>
</evidence>
<keyword evidence="6 9" id="KW-1133">Transmembrane helix</keyword>
<dbReference type="Pfam" id="PF01061">
    <property type="entry name" value="ABC2_membrane"/>
    <property type="match status" value="1"/>
</dbReference>
<organism evidence="11 12">
    <name type="scientific">Humisphaera borealis</name>
    <dbReference type="NCBI Taxonomy" id="2807512"/>
    <lineage>
        <taxon>Bacteria</taxon>
        <taxon>Pseudomonadati</taxon>
        <taxon>Planctomycetota</taxon>
        <taxon>Phycisphaerae</taxon>
        <taxon>Tepidisphaerales</taxon>
        <taxon>Tepidisphaeraceae</taxon>
        <taxon>Humisphaera</taxon>
    </lineage>
</organism>
<keyword evidence="12" id="KW-1185">Reference proteome</keyword>
<evidence type="ECO:0000256" key="6">
    <source>
        <dbReference type="ARBA" id="ARBA00022989"/>
    </source>
</evidence>
<accession>A0A7M2WRJ8</accession>
<evidence type="ECO:0000256" key="1">
    <source>
        <dbReference type="ARBA" id="ARBA00004651"/>
    </source>
</evidence>
<evidence type="ECO:0000256" key="7">
    <source>
        <dbReference type="ARBA" id="ARBA00023047"/>
    </source>
</evidence>
<comment type="caution">
    <text evidence="9">Lacks conserved residue(s) required for the propagation of feature annotation.</text>
</comment>
<evidence type="ECO:0000313" key="12">
    <source>
        <dbReference type="Proteomes" id="UP000593765"/>
    </source>
</evidence>
<keyword evidence="5 9" id="KW-0812">Transmembrane</keyword>
<dbReference type="PANTHER" id="PTHR30413:SF10">
    <property type="entry name" value="CAPSULE POLYSACCHARIDE EXPORT INNER-MEMBRANE PROTEIN CTRC"/>
    <property type="match status" value="1"/>
</dbReference>
<dbReference type="RefSeq" id="WP_206290982.1">
    <property type="nucleotide sequence ID" value="NZ_CP063458.1"/>
</dbReference>